<dbReference type="InterPro" id="IPR008949">
    <property type="entry name" value="Isoprenoid_synthase_dom_sf"/>
</dbReference>
<gene>
    <name evidence="3" type="ORF">KG103_14765</name>
</gene>
<protein>
    <submittedName>
        <fullName evidence="3">Phytoene/squalene synthase family protein</fullName>
    </submittedName>
</protein>
<dbReference type="InterPro" id="IPR033904">
    <property type="entry name" value="Trans_IPPS_HH"/>
</dbReference>
<dbReference type="InterPro" id="IPR044843">
    <property type="entry name" value="Trans_IPPS_bact-type"/>
</dbReference>
<proteinExistence type="predicted"/>
<dbReference type="RefSeq" id="WP_207339280.1">
    <property type="nucleotide sequence ID" value="NZ_CP074405.1"/>
</dbReference>
<evidence type="ECO:0000313" key="3">
    <source>
        <dbReference type="EMBL" id="QVI61703.1"/>
    </source>
</evidence>
<evidence type="ECO:0000313" key="4">
    <source>
        <dbReference type="Proteomes" id="UP000677804"/>
    </source>
</evidence>
<sequence>MTARRRYDTTAARASRAVLRTYSTSFGIGTRLLPPRSRADIEAVYALVRLADEVVDTYRGPDADDELDELEAQTARALVTGYSTNVVVHAFARATRRTGIGHDEIDPFFASMRADLSVREHDRASYDTYVYGSAEVVGVMCLKVFLSADRRPGDPVVQPSPQAVAGARALGAAFQKVNFLRDLGADHGDLGRSYLPGVDAGRLTDGDVHAVLDEVRDDLATARAALPLLPPRARCAVEATTALYDRLLRDLAATPPEDLTQRRVRVPGPVKAVVVGRVVAGALVREGTQRVRRVVGA</sequence>
<dbReference type="Gene3D" id="1.10.600.10">
    <property type="entry name" value="Farnesyl Diphosphate Synthase"/>
    <property type="match status" value="1"/>
</dbReference>
<reference evidence="3 4" key="1">
    <citation type="submission" date="2021-05" db="EMBL/GenBank/DDBJ databases">
        <title>Novel species in genus Cellulomonas.</title>
        <authorList>
            <person name="Zhang G."/>
        </authorList>
    </citation>
    <scope>NUCLEOTIDE SEQUENCE [LARGE SCALE GENOMIC DNA]</scope>
    <source>
        <strain evidence="4">zg-ZUI222</strain>
    </source>
</reference>
<dbReference type="PROSITE" id="PS01045">
    <property type="entry name" value="SQUALEN_PHYTOEN_SYN_2"/>
    <property type="match status" value="1"/>
</dbReference>
<dbReference type="SFLD" id="SFLDG01018">
    <property type="entry name" value="Squalene/Phytoene_Synthase_Lik"/>
    <property type="match status" value="1"/>
</dbReference>
<dbReference type="PANTHER" id="PTHR31480">
    <property type="entry name" value="BIFUNCTIONAL LYCOPENE CYCLASE/PHYTOENE SYNTHASE"/>
    <property type="match status" value="1"/>
</dbReference>
<dbReference type="InterPro" id="IPR019845">
    <property type="entry name" value="Squalene/phytoene_synthase_CS"/>
</dbReference>
<evidence type="ECO:0000256" key="2">
    <source>
        <dbReference type="ARBA" id="ARBA00022679"/>
    </source>
</evidence>
<keyword evidence="4" id="KW-1185">Reference proteome</keyword>
<comment type="pathway">
    <text evidence="1">Carotenoid biosynthesis; phytoene biosynthesis.</text>
</comment>
<dbReference type="SFLD" id="SFLDG01212">
    <property type="entry name" value="Phytoene_synthase_like"/>
    <property type="match status" value="1"/>
</dbReference>
<dbReference type="InterPro" id="IPR002060">
    <property type="entry name" value="Squ/phyt_synthse"/>
</dbReference>
<evidence type="ECO:0000256" key="1">
    <source>
        <dbReference type="ARBA" id="ARBA00004684"/>
    </source>
</evidence>
<dbReference type="SFLD" id="SFLDS00005">
    <property type="entry name" value="Isoprenoid_Synthase_Type_I"/>
    <property type="match status" value="1"/>
</dbReference>
<dbReference type="EMBL" id="CP074405">
    <property type="protein sequence ID" value="QVI61703.1"/>
    <property type="molecule type" value="Genomic_DNA"/>
</dbReference>
<dbReference type="Proteomes" id="UP000677804">
    <property type="component" value="Chromosome"/>
</dbReference>
<name>A0ABX8D2K6_9CELL</name>
<dbReference type="CDD" id="cd00683">
    <property type="entry name" value="Trans_IPPS_HH"/>
    <property type="match status" value="1"/>
</dbReference>
<dbReference type="Pfam" id="PF00494">
    <property type="entry name" value="SQS_PSY"/>
    <property type="match status" value="1"/>
</dbReference>
<keyword evidence="2" id="KW-0808">Transferase</keyword>
<accession>A0ABX8D2K6</accession>
<dbReference type="SUPFAM" id="SSF48576">
    <property type="entry name" value="Terpenoid synthases"/>
    <property type="match status" value="1"/>
</dbReference>
<organism evidence="3 4">
    <name type="scientific">Cellulomonas wangleii</name>
    <dbReference type="NCBI Taxonomy" id="2816956"/>
    <lineage>
        <taxon>Bacteria</taxon>
        <taxon>Bacillati</taxon>
        <taxon>Actinomycetota</taxon>
        <taxon>Actinomycetes</taxon>
        <taxon>Micrococcales</taxon>
        <taxon>Cellulomonadaceae</taxon>
        <taxon>Cellulomonas</taxon>
    </lineage>
</organism>